<evidence type="ECO:0000313" key="1">
    <source>
        <dbReference type="EMBL" id="CAF1038929.1"/>
    </source>
</evidence>
<gene>
    <name evidence="1" type="ORF">GPM918_LOCUS15675</name>
    <name evidence="2" type="ORF">SRO942_LOCUS15675</name>
</gene>
<sequence length="291" mass="34227">MNHNYKNPWVLHVIPHIHDFPQLAVVYIHCKPENKQRNKEWSTNYHKIKAICSEIEEYMTMIYQNHIKSYVQKEDSSISVHTSSVRFYGTTPFNVFDSSATTYKDLSAENGNFVWMQLLVEVLLHMDSSMSPMDELYRMCDEFLHRDDRDWENVFVLVGVYNPLDPIKWYTKEPFIYRFLNEILRSGDIDKLIVLRDVYENQTNNLWIIKMTLCGKTDYDFGNLFQSIRHPQFARTLASIGTAKVGVFDLALENLNRAKKIFQVALPIDHPDTQAVTKNIENMKAILEKNY</sequence>
<evidence type="ECO:0000313" key="2">
    <source>
        <dbReference type="EMBL" id="CAF3809326.1"/>
    </source>
</evidence>
<name>A0A814JLY7_9BILA</name>
<reference evidence="1" key="1">
    <citation type="submission" date="2021-02" db="EMBL/GenBank/DDBJ databases">
        <authorList>
            <person name="Nowell W R."/>
        </authorList>
    </citation>
    <scope>NUCLEOTIDE SEQUENCE</scope>
</reference>
<dbReference type="Proteomes" id="UP000681722">
    <property type="component" value="Unassembled WGS sequence"/>
</dbReference>
<protein>
    <submittedName>
        <fullName evidence="1">Uncharacterized protein</fullName>
    </submittedName>
</protein>
<dbReference type="AlphaFoldDB" id="A0A814JLY7"/>
<dbReference type="EMBL" id="CAJOBC010003977">
    <property type="protein sequence ID" value="CAF3809326.1"/>
    <property type="molecule type" value="Genomic_DNA"/>
</dbReference>
<accession>A0A814JLY7</accession>
<dbReference type="Proteomes" id="UP000663829">
    <property type="component" value="Unassembled WGS sequence"/>
</dbReference>
<evidence type="ECO:0000313" key="3">
    <source>
        <dbReference type="Proteomes" id="UP000663829"/>
    </source>
</evidence>
<comment type="caution">
    <text evidence="1">The sequence shown here is derived from an EMBL/GenBank/DDBJ whole genome shotgun (WGS) entry which is preliminary data.</text>
</comment>
<dbReference type="EMBL" id="CAJNOQ010003977">
    <property type="protein sequence ID" value="CAF1038929.1"/>
    <property type="molecule type" value="Genomic_DNA"/>
</dbReference>
<organism evidence="1 3">
    <name type="scientific">Didymodactylos carnosus</name>
    <dbReference type="NCBI Taxonomy" id="1234261"/>
    <lineage>
        <taxon>Eukaryota</taxon>
        <taxon>Metazoa</taxon>
        <taxon>Spiralia</taxon>
        <taxon>Gnathifera</taxon>
        <taxon>Rotifera</taxon>
        <taxon>Eurotatoria</taxon>
        <taxon>Bdelloidea</taxon>
        <taxon>Philodinida</taxon>
        <taxon>Philodinidae</taxon>
        <taxon>Didymodactylos</taxon>
    </lineage>
</organism>
<proteinExistence type="predicted"/>
<keyword evidence="3" id="KW-1185">Reference proteome</keyword>